<dbReference type="PROSITE" id="PS00924">
    <property type="entry name" value="ASP_GLU_RACEMASE_2"/>
    <property type="match status" value="1"/>
</dbReference>
<keyword evidence="6 7" id="KW-0961">Cell wall biogenesis/degradation</keyword>
<gene>
    <name evidence="7 8" type="primary">murI</name>
    <name evidence="8" type="ORF">MQE36_02090</name>
</gene>
<keyword evidence="5 7" id="KW-0413">Isomerase</keyword>
<proteinExistence type="inferred from homology"/>
<dbReference type="Proteomes" id="UP000829476">
    <property type="component" value="Chromosome"/>
</dbReference>
<feature type="binding site" evidence="7">
    <location>
        <begin position="184"/>
        <end position="185"/>
    </location>
    <ligand>
        <name>substrate</name>
    </ligand>
</feature>
<evidence type="ECO:0000256" key="1">
    <source>
        <dbReference type="ARBA" id="ARBA00001602"/>
    </source>
</evidence>
<keyword evidence="9" id="KW-1185">Reference proteome</keyword>
<comment type="catalytic activity">
    <reaction evidence="1 7">
        <text>L-glutamate = D-glutamate</text>
        <dbReference type="Rhea" id="RHEA:12813"/>
        <dbReference type="ChEBI" id="CHEBI:29985"/>
        <dbReference type="ChEBI" id="CHEBI:29986"/>
        <dbReference type="EC" id="5.1.1.3"/>
    </reaction>
</comment>
<dbReference type="NCBIfam" id="TIGR00067">
    <property type="entry name" value="glut_race"/>
    <property type="match status" value="1"/>
</dbReference>
<comment type="similarity">
    <text evidence="7">Belongs to the aspartate/glutamate racemases family.</text>
</comment>
<feature type="binding site" evidence="7">
    <location>
        <begin position="42"/>
        <end position="43"/>
    </location>
    <ligand>
        <name>substrate</name>
    </ligand>
</feature>
<dbReference type="Pfam" id="PF01177">
    <property type="entry name" value="Asp_Glu_race"/>
    <property type="match status" value="1"/>
</dbReference>
<name>A0ABY3YMU3_9FLAO</name>
<accession>A0ABY3YMU3</accession>
<dbReference type="SUPFAM" id="SSF53681">
    <property type="entry name" value="Aspartate/glutamate racemase"/>
    <property type="match status" value="2"/>
</dbReference>
<feature type="binding site" evidence="7">
    <location>
        <begin position="74"/>
        <end position="75"/>
    </location>
    <ligand>
        <name>substrate</name>
    </ligand>
</feature>
<evidence type="ECO:0000256" key="6">
    <source>
        <dbReference type="ARBA" id="ARBA00023316"/>
    </source>
</evidence>
<dbReference type="InterPro" id="IPR015942">
    <property type="entry name" value="Asp/Glu/hydantoin_racemase"/>
</dbReference>
<sequence>MDLGPIGIFDSGVGGTTVWREIKKLLPNESTIYVADSLHAPYGKRTKAEMRELSVKITDFLLAQGCKIIVVACNTVTTNAIKFLRDRYRVPFIGIEPAIKLAALNTKSGVVGVLATKGTLASELFHQTSDAHANNITVIEQEGEGLVELIESGKLESGELKGLLREYLDPMVDAGADALVLGCTHYPYLIPLIKKIVPETLQIIDSGAAVARQTKAVLEQNSMLNDPGEAPTDIFYTTGDVSLLKGFIKDAEENTPVLKLKC</sequence>
<evidence type="ECO:0000313" key="8">
    <source>
        <dbReference type="EMBL" id="UNY99149.1"/>
    </source>
</evidence>
<dbReference type="RefSeq" id="WP_242937549.1">
    <property type="nucleotide sequence ID" value="NZ_CP094326.1"/>
</dbReference>
<evidence type="ECO:0000256" key="3">
    <source>
        <dbReference type="ARBA" id="ARBA00022960"/>
    </source>
</evidence>
<evidence type="ECO:0000256" key="7">
    <source>
        <dbReference type="HAMAP-Rule" id="MF_00258"/>
    </source>
</evidence>
<keyword evidence="3 7" id="KW-0133">Cell shape</keyword>
<protein>
    <recommendedName>
        <fullName evidence="2 7">Glutamate racemase</fullName>
        <ecNumber evidence="2 7">5.1.1.3</ecNumber>
    </recommendedName>
</protein>
<evidence type="ECO:0000313" key="9">
    <source>
        <dbReference type="Proteomes" id="UP000829476"/>
    </source>
</evidence>
<evidence type="ECO:0000256" key="4">
    <source>
        <dbReference type="ARBA" id="ARBA00022984"/>
    </source>
</evidence>
<feature type="active site" description="Proton donor/acceptor" evidence="7">
    <location>
        <position position="73"/>
    </location>
</feature>
<evidence type="ECO:0000256" key="2">
    <source>
        <dbReference type="ARBA" id="ARBA00013090"/>
    </source>
</evidence>
<comment type="pathway">
    <text evidence="7">Cell wall biogenesis; peptidoglycan biosynthesis.</text>
</comment>
<dbReference type="InterPro" id="IPR033134">
    <property type="entry name" value="Asp/Glu_racemase_AS_2"/>
</dbReference>
<dbReference type="EMBL" id="CP094326">
    <property type="protein sequence ID" value="UNY99149.1"/>
    <property type="molecule type" value="Genomic_DNA"/>
</dbReference>
<dbReference type="Gene3D" id="3.40.50.1860">
    <property type="match status" value="2"/>
</dbReference>
<dbReference type="InterPro" id="IPR004391">
    <property type="entry name" value="Glu_race"/>
</dbReference>
<dbReference type="EC" id="5.1.1.3" evidence="2 7"/>
<reference evidence="8 9" key="1">
    <citation type="journal article" date="2018" name="Int. J. Syst. Evol. Microbiol.">
        <title>Zhouia spongiae sp. nov., isolated from a marine sponge.</title>
        <authorList>
            <person name="Zhuang L."/>
            <person name="Lin B."/>
            <person name="Qin F."/>
            <person name="Luo L."/>
        </authorList>
    </citation>
    <scope>NUCLEOTIDE SEQUENCE [LARGE SCALE GENOMIC DNA]</scope>
    <source>
        <strain evidence="8 9">HN-Y44</strain>
    </source>
</reference>
<dbReference type="GO" id="GO:0008881">
    <property type="term" value="F:glutamate racemase activity"/>
    <property type="evidence" value="ECO:0007669"/>
    <property type="project" value="UniProtKB-EC"/>
</dbReference>
<feature type="active site" description="Proton donor/acceptor" evidence="7">
    <location>
        <position position="183"/>
    </location>
</feature>
<dbReference type="InterPro" id="IPR001920">
    <property type="entry name" value="Asp/Glu_race"/>
</dbReference>
<evidence type="ECO:0000256" key="5">
    <source>
        <dbReference type="ARBA" id="ARBA00023235"/>
    </source>
</evidence>
<comment type="function">
    <text evidence="7">Provides the (R)-glutamate required for cell wall biosynthesis.</text>
</comment>
<feature type="binding site" evidence="7">
    <location>
        <begin position="10"/>
        <end position="11"/>
    </location>
    <ligand>
        <name>substrate</name>
    </ligand>
</feature>
<organism evidence="8 9">
    <name type="scientific">Zhouia spongiae</name>
    <dbReference type="NCBI Taxonomy" id="2202721"/>
    <lineage>
        <taxon>Bacteria</taxon>
        <taxon>Pseudomonadati</taxon>
        <taxon>Bacteroidota</taxon>
        <taxon>Flavobacteriia</taxon>
        <taxon>Flavobacteriales</taxon>
        <taxon>Flavobacteriaceae</taxon>
        <taxon>Zhouia</taxon>
    </lineage>
</organism>
<dbReference type="PANTHER" id="PTHR21198:SF2">
    <property type="entry name" value="GLUTAMATE RACEMASE"/>
    <property type="match status" value="1"/>
</dbReference>
<keyword evidence="4 7" id="KW-0573">Peptidoglycan synthesis</keyword>
<dbReference type="PANTHER" id="PTHR21198">
    <property type="entry name" value="GLUTAMATE RACEMASE"/>
    <property type="match status" value="1"/>
</dbReference>
<dbReference type="HAMAP" id="MF_00258">
    <property type="entry name" value="Glu_racemase"/>
    <property type="match status" value="1"/>
</dbReference>